<reference evidence="3" key="1">
    <citation type="journal article" date="2017" name="Nat. Microbiol.">
        <title>Global analysis of biosynthetic gene clusters reveals vast potential of secondary metabolite production in Penicillium species.</title>
        <authorList>
            <person name="Nielsen J.C."/>
            <person name="Grijseels S."/>
            <person name="Prigent S."/>
            <person name="Ji B."/>
            <person name="Dainat J."/>
            <person name="Nielsen K.F."/>
            <person name="Frisvad J.C."/>
            <person name="Workman M."/>
            <person name="Nielsen J."/>
        </authorList>
    </citation>
    <scope>NUCLEOTIDE SEQUENCE [LARGE SCALE GENOMIC DNA]</scope>
    <source>
        <strain evidence="3">IBT 31811</strain>
    </source>
</reference>
<evidence type="ECO:0000256" key="1">
    <source>
        <dbReference type="SAM" id="MobiDB-lite"/>
    </source>
</evidence>
<accession>A0A1V6QI75</accession>
<feature type="region of interest" description="Disordered" evidence="1">
    <location>
        <begin position="30"/>
        <end position="91"/>
    </location>
</feature>
<protein>
    <submittedName>
        <fullName evidence="2">Uncharacterized protein</fullName>
    </submittedName>
</protein>
<gene>
    <name evidence="2" type="ORF">PENANT_c003G03590</name>
</gene>
<feature type="compositionally biased region" description="Low complexity" evidence="1">
    <location>
        <begin position="38"/>
        <end position="55"/>
    </location>
</feature>
<comment type="caution">
    <text evidence="2">The sequence shown here is derived from an EMBL/GenBank/DDBJ whole genome shotgun (WGS) entry which is preliminary data.</text>
</comment>
<sequence length="91" mass="9768">MSTRDLTANNCPLAAALIALPHCELVSDEPKPCQIQNSSALPASSSSPVKITSGDTSRRRRTSATLQELPPDWSPTQARAEQARPPTQGMR</sequence>
<dbReference type="AlphaFoldDB" id="A0A1V6QI75"/>
<keyword evidence="3" id="KW-1185">Reference proteome</keyword>
<dbReference type="Proteomes" id="UP000191672">
    <property type="component" value="Unassembled WGS sequence"/>
</dbReference>
<evidence type="ECO:0000313" key="3">
    <source>
        <dbReference type="Proteomes" id="UP000191672"/>
    </source>
</evidence>
<dbReference type="EMBL" id="MDYN01000003">
    <property type="protein sequence ID" value="OQD88647.1"/>
    <property type="molecule type" value="Genomic_DNA"/>
</dbReference>
<proteinExistence type="predicted"/>
<evidence type="ECO:0000313" key="2">
    <source>
        <dbReference type="EMBL" id="OQD88647.1"/>
    </source>
</evidence>
<name>A0A1V6QI75_9EURO</name>
<organism evidence="2 3">
    <name type="scientific">Penicillium antarcticum</name>
    <dbReference type="NCBI Taxonomy" id="416450"/>
    <lineage>
        <taxon>Eukaryota</taxon>
        <taxon>Fungi</taxon>
        <taxon>Dikarya</taxon>
        <taxon>Ascomycota</taxon>
        <taxon>Pezizomycotina</taxon>
        <taxon>Eurotiomycetes</taxon>
        <taxon>Eurotiomycetidae</taxon>
        <taxon>Eurotiales</taxon>
        <taxon>Aspergillaceae</taxon>
        <taxon>Penicillium</taxon>
    </lineage>
</organism>